<organism evidence="1 2">
    <name type="scientific">Methanocaldococcus lauensis</name>
    <dbReference type="NCBI Taxonomy" id="2546128"/>
    <lineage>
        <taxon>Archaea</taxon>
        <taxon>Methanobacteriati</taxon>
        <taxon>Methanobacteriota</taxon>
        <taxon>Methanomada group</taxon>
        <taxon>Methanococci</taxon>
        <taxon>Methanococcales</taxon>
        <taxon>Methanocaldococcaceae</taxon>
        <taxon>Methanocaldococcus</taxon>
    </lineage>
</organism>
<accession>A0A8D6PSP8</accession>
<evidence type="ECO:0000313" key="1">
    <source>
        <dbReference type="EMBL" id="CAB3289491.1"/>
    </source>
</evidence>
<gene>
    <name evidence="1" type="ORF">MLAUSG7_1251</name>
</gene>
<dbReference type="KEGG" id="mesg:MLAUSG7_1251"/>
<proteinExistence type="predicted"/>
<name>A0A8D6PSP8_9EURY</name>
<dbReference type="RefSeq" id="WP_214399589.1">
    <property type="nucleotide sequence ID" value="NZ_LR792632.1"/>
</dbReference>
<dbReference type="EMBL" id="LR792632">
    <property type="protein sequence ID" value="CAB3289491.1"/>
    <property type="molecule type" value="Genomic_DNA"/>
</dbReference>
<protein>
    <submittedName>
        <fullName evidence="1">Uncharacterized protein</fullName>
    </submittedName>
</protein>
<sequence length="148" mass="16357">MIKLIKKRGQISIDLIMAIFSLLIVSLFIYNTELSYTDSTTDALIVNRLYDIADTLENYAILAYTNNVSISIKLKPIGTLRYNLTIKDKTINVIGDTYILITPNKNGVILSGFTQSPINVGNNIVISANVDGKILNVSKKLNVNISFS</sequence>
<keyword evidence="2" id="KW-1185">Reference proteome</keyword>
<dbReference type="GeneID" id="65884044"/>
<dbReference type="Proteomes" id="UP000679213">
    <property type="component" value="Chromosome I"/>
</dbReference>
<accession>A0A8D6PSY5</accession>
<reference evidence="1 2" key="1">
    <citation type="submission" date="2020-04" db="EMBL/GenBank/DDBJ databases">
        <authorList>
            <consortium name="Genoscope - CEA"/>
            <person name="William W."/>
        </authorList>
    </citation>
    <scope>NUCLEOTIDE SEQUENCE [LARGE SCALE GENOMIC DNA]</scope>
    <source>
        <strain evidence="1 2">SG7</strain>
    </source>
</reference>
<dbReference type="AlphaFoldDB" id="A0A8D6PSP8"/>
<evidence type="ECO:0000313" key="2">
    <source>
        <dbReference type="Proteomes" id="UP000679213"/>
    </source>
</evidence>